<comment type="caution">
    <text evidence="2">The sequence shown here is derived from an EMBL/GenBank/DDBJ whole genome shotgun (WGS) entry which is preliminary data.</text>
</comment>
<accession>A0A1B6NQQ7</accession>
<evidence type="ECO:0000313" key="2">
    <source>
        <dbReference type="EMBL" id="KTF05769.1"/>
    </source>
</evidence>
<name>A0A1B6NQQ7_9ZZZZ</name>
<dbReference type="AlphaFoldDB" id="A0A1B6NQQ7"/>
<feature type="non-terminal residue" evidence="2">
    <location>
        <position position="1"/>
    </location>
</feature>
<feature type="region of interest" description="Disordered" evidence="1">
    <location>
        <begin position="1"/>
        <end position="27"/>
    </location>
</feature>
<gene>
    <name evidence="2" type="ORF">MGSAQ_002735</name>
</gene>
<organism evidence="2">
    <name type="scientific">marine sediment metagenome</name>
    <dbReference type="NCBI Taxonomy" id="412755"/>
    <lineage>
        <taxon>unclassified sequences</taxon>
        <taxon>metagenomes</taxon>
        <taxon>ecological metagenomes</taxon>
    </lineage>
</organism>
<sequence>PKERQIPASEAGLDLDRNADGSSGICW</sequence>
<reference evidence="2" key="1">
    <citation type="submission" date="2013-11" db="EMBL/GenBank/DDBJ databases">
        <title>Microbial diversity, functional groups and degradation webs in Northern and Southern Mediterranean and Red Sea marine crude oil polluted sites.</title>
        <authorList>
            <person name="Daffonchio D."/>
            <person name="Mapelli F."/>
            <person name="Ferrer M."/>
            <person name="Richter M."/>
            <person name="Cherif A."/>
            <person name="Malkawi H.I."/>
            <person name="Yakimov M.M."/>
            <person name="Abdel-Fattah Y.R."/>
            <person name="Blaghen M."/>
            <person name="Golyshin P.N."/>
            <person name="Kalogerakis N."/>
            <person name="Boon N."/>
            <person name="Magagnini M."/>
            <person name="Fava F."/>
        </authorList>
    </citation>
    <scope>NUCLEOTIDE SEQUENCE</scope>
</reference>
<protein>
    <submittedName>
        <fullName evidence="2">Uncharacterized protein</fullName>
    </submittedName>
</protein>
<dbReference type="EMBL" id="AYSL01001577">
    <property type="protein sequence ID" value="KTF05769.1"/>
    <property type="molecule type" value="Genomic_DNA"/>
</dbReference>
<proteinExistence type="predicted"/>
<evidence type="ECO:0000256" key="1">
    <source>
        <dbReference type="SAM" id="MobiDB-lite"/>
    </source>
</evidence>